<dbReference type="SUPFAM" id="SSF101874">
    <property type="entry name" value="YceI-like"/>
    <property type="match status" value="1"/>
</dbReference>
<dbReference type="Pfam" id="PF04264">
    <property type="entry name" value="YceI"/>
    <property type="match status" value="1"/>
</dbReference>
<proteinExistence type="predicted"/>
<feature type="domain" description="Lipid/polyisoprenoid-binding YceI-like" evidence="2">
    <location>
        <begin position="90"/>
        <end position="267"/>
    </location>
</feature>
<comment type="caution">
    <text evidence="3">The sequence shown here is derived from an EMBL/GenBank/DDBJ whole genome shotgun (WGS) entry which is preliminary data.</text>
</comment>
<protein>
    <recommendedName>
        <fullName evidence="2">Lipid/polyisoprenoid-binding YceI-like domain-containing protein</fullName>
    </recommendedName>
</protein>
<dbReference type="Proteomes" id="UP001161325">
    <property type="component" value="Unassembled WGS sequence"/>
</dbReference>
<reference evidence="3" key="1">
    <citation type="submission" date="2022-08" db="EMBL/GenBank/DDBJ databases">
        <title>Draft genome sequencing of Roseisolibacter agri AW1220.</title>
        <authorList>
            <person name="Tobiishi Y."/>
            <person name="Tonouchi A."/>
        </authorList>
    </citation>
    <scope>NUCLEOTIDE SEQUENCE</scope>
    <source>
        <strain evidence="3">AW1220</strain>
    </source>
</reference>
<dbReference type="PANTHER" id="PTHR34406:SF1">
    <property type="entry name" value="PROTEIN YCEI"/>
    <property type="match status" value="1"/>
</dbReference>
<accession>A0AA37QAU8</accession>
<evidence type="ECO:0000259" key="2">
    <source>
        <dbReference type="SMART" id="SM00867"/>
    </source>
</evidence>
<gene>
    <name evidence="3" type="ORF">rosag_34250</name>
</gene>
<evidence type="ECO:0000313" key="3">
    <source>
        <dbReference type="EMBL" id="GLC26912.1"/>
    </source>
</evidence>
<dbReference type="PANTHER" id="PTHR34406">
    <property type="entry name" value="PROTEIN YCEI"/>
    <property type="match status" value="1"/>
</dbReference>
<organism evidence="3 4">
    <name type="scientific">Roseisolibacter agri</name>
    <dbReference type="NCBI Taxonomy" id="2014610"/>
    <lineage>
        <taxon>Bacteria</taxon>
        <taxon>Pseudomonadati</taxon>
        <taxon>Gemmatimonadota</taxon>
        <taxon>Gemmatimonadia</taxon>
        <taxon>Gemmatimonadales</taxon>
        <taxon>Gemmatimonadaceae</taxon>
        <taxon>Roseisolibacter</taxon>
    </lineage>
</organism>
<dbReference type="AlphaFoldDB" id="A0AA37QAU8"/>
<evidence type="ECO:0000313" key="4">
    <source>
        <dbReference type="Proteomes" id="UP001161325"/>
    </source>
</evidence>
<feature type="region of interest" description="Disordered" evidence="1">
    <location>
        <begin position="1"/>
        <end position="29"/>
    </location>
</feature>
<keyword evidence="4" id="KW-1185">Reference proteome</keyword>
<evidence type="ECO:0000256" key="1">
    <source>
        <dbReference type="SAM" id="MobiDB-lite"/>
    </source>
</evidence>
<dbReference type="EMBL" id="BRXS01000005">
    <property type="protein sequence ID" value="GLC26912.1"/>
    <property type="molecule type" value="Genomic_DNA"/>
</dbReference>
<sequence>MPNAGRGSNVDVQRAPPHRAHLPTDEDPMTMRYTSAAAVLAAATLAGCTPTADARPAHEATQATQATQVTTAQTTTHAPVLAAAPAGAVRFTVAATGNTARYRVREQLMGRDLPNDAIGETTQVTGAITVDDRGAIVADQSRFVVTTAGLKSDSDRRDGYVRRRLLETEQFPTVELVPTAVRGFPARMPAAGATAGPVTFELVGNLTVRGVTKPTTWRVTAKQAGGTVTGTATTRFTFTDFGITPPKVPVVLSVADTIGLEYDFTLTREAAAKP</sequence>
<dbReference type="Gene3D" id="2.40.128.110">
    <property type="entry name" value="Lipid/polyisoprenoid-binding, YceI-like"/>
    <property type="match status" value="1"/>
</dbReference>
<dbReference type="SMART" id="SM00867">
    <property type="entry name" value="YceI"/>
    <property type="match status" value="1"/>
</dbReference>
<dbReference type="InterPro" id="IPR007372">
    <property type="entry name" value="Lipid/polyisoprenoid-bd_YceI"/>
</dbReference>
<name>A0AA37QAU8_9BACT</name>
<dbReference type="InterPro" id="IPR036761">
    <property type="entry name" value="TTHA0802/YceI-like_sf"/>
</dbReference>